<keyword evidence="1" id="KW-1133">Transmembrane helix</keyword>
<keyword evidence="1" id="KW-0812">Transmembrane</keyword>
<proteinExistence type="predicted"/>
<evidence type="ECO:0000256" key="1">
    <source>
        <dbReference type="SAM" id="Phobius"/>
    </source>
</evidence>
<dbReference type="AlphaFoldDB" id="A0A6L2K9W0"/>
<feature type="transmembrane region" description="Helical" evidence="1">
    <location>
        <begin position="129"/>
        <end position="146"/>
    </location>
</feature>
<evidence type="ECO:0000313" key="2">
    <source>
        <dbReference type="EMBL" id="GEU44815.1"/>
    </source>
</evidence>
<gene>
    <name evidence="2" type="ORF">Tci_016793</name>
</gene>
<dbReference type="EMBL" id="BKCJ010001897">
    <property type="protein sequence ID" value="GEU44815.1"/>
    <property type="molecule type" value="Genomic_DNA"/>
</dbReference>
<name>A0A6L2K9W0_TANCI</name>
<keyword evidence="1" id="KW-0472">Membrane</keyword>
<reference evidence="2" key="1">
    <citation type="journal article" date="2019" name="Sci. Rep.">
        <title>Draft genome of Tanacetum cinerariifolium, the natural source of mosquito coil.</title>
        <authorList>
            <person name="Yamashiro T."/>
            <person name="Shiraishi A."/>
            <person name="Satake H."/>
            <person name="Nakayama K."/>
        </authorList>
    </citation>
    <scope>NUCLEOTIDE SEQUENCE</scope>
</reference>
<comment type="caution">
    <text evidence="2">The sequence shown here is derived from an EMBL/GenBank/DDBJ whole genome shotgun (WGS) entry which is preliminary data.</text>
</comment>
<sequence>MKSGAVKSFPGSFSERGCNGSVYRSFTAEGALKRTRMLVDSILAATIAVNCLSDLTSETAQRKYQGSNCGIIDWFDQPMFDPVVQIIPGLLRTMNDLQAINAHYHAQASNAENHVEATIANYRYEARRMKILLVLSWLGFVFFYLVN</sequence>
<accession>A0A6L2K9W0</accession>
<organism evidence="2">
    <name type="scientific">Tanacetum cinerariifolium</name>
    <name type="common">Dalmatian daisy</name>
    <name type="synonym">Chrysanthemum cinerariifolium</name>
    <dbReference type="NCBI Taxonomy" id="118510"/>
    <lineage>
        <taxon>Eukaryota</taxon>
        <taxon>Viridiplantae</taxon>
        <taxon>Streptophyta</taxon>
        <taxon>Embryophyta</taxon>
        <taxon>Tracheophyta</taxon>
        <taxon>Spermatophyta</taxon>
        <taxon>Magnoliopsida</taxon>
        <taxon>eudicotyledons</taxon>
        <taxon>Gunneridae</taxon>
        <taxon>Pentapetalae</taxon>
        <taxon>asterids</taxon>
        <taxon>campanulids</taxon>
        <taxon>Asterales</taxon>
        <taxon>Asteraceae</taxon>
        <taxon>Asteroideae</taxon>
        <taxon>Anthemideae</taxon>
        <taxon>Anthemidinae</taxon>
        <taxon>Tanacetum</taxon>
    </lineage>
</organism>
<protein>
    <submittedName>
        <fullName evidence="2">Uncharacterized protein</fullName>
    </submittedName>
</protein>